<reference evidence="3 4" key="1">
    <citation type="submission" date="2018-11" db="EMBL/GenBank/DDBJ databases">
        <title>Erythrobacter spongiae sp. nov., isolated from a marine sponge.</title>
        <authorList>
            <person name="Zhuang L."/>
            <person name="Luo L."/>
        </authorList>
    </citation>
    <scope>NUCLEOTIDE SEQUENCE [LARGE SCALE GENOMIC DNA]</scope>
    <source>
        <strain evidence="3 4">HN-E23</strain>
    </source>
</reference>
<name>A0A3N5D792_9SPHN</name>
<keyword evidence="4" id="KW-1185">Reference proteome</keyword>
<keyword evidence="1" id="KW-1133">Transmembrane helix</keyword>
<comment type="caution">
    <text evidence="3">The sequence shown here is derived from an EMBL/GenBank/DDBJ whole genome shotgun (WGS) entry which is preliminary data.</text>
</comment>
<protein>
    <submittedName>
        <fullName evidence="3">DUF2061 domain-containing protein</fullName>
    </submittedName>
</protein>
<dbReference type="InterPro" id="IPR018638">
    <property type="entry name" value="DUF2061_membrane"/>
</dbReference>
<evidence type="ECO:0000259" key="2">
    <source>
        <dbReference type="Pfam" id="PF09834"/>
    </source>
</evidence>
<keyword evidence="1" id="KW-0812">Transmembrane</keyword>
<evidence type="ECO:0000313" key="3">
    <source>
        <dbReference type="EMBL" id="RPF70388.1"/>
    </source>
</evidence>
<evidence type="ECO:0000313" key="4">
    <source>
        <dbReference type="Proteomes" id="UP000275232"/>
    </source>
</evidence>
<dbReference type="Proteomes" id="UP000275232">
    <property type="component" value="Unassembled WGS sequence"/>
</dbReference>
<gene>
    <name evidence="3" type="ORF">EG799_01140</name>
</gene>
<keyword evidence="1" id="KW-0472">Membrane</keyword>
<feature type="transmembrane region" description="Helical" evidence="1">
    <location>
        <begin position="35"/>
        <end position="57"/>
    </location>
</feature>
<proteinExistence type="predicted"/>
<evidence type="ECO:0000256" key="1">
    <source>
        <dbReference type="SAM" id="Phobius"/>
    </source>
</evidence>
<feature type="domain" description="DUF2061" evidence="2">
    <location>
        <begin position="69"/>
        <end position="95"/>
    </location>
</feature>
<dbReference type="RefSeq" id="WP_123877802.1">
    <property type="nucleotide sequence ID" value="NZ_RPFZ01000001.1"/>
</dbReference>
<dbReference type="EMBL" id="RPFZ01000001">
    <property type="protein sequence ID" value="RPF70388.1"/>
    <property type="molecule type" value="Genomic_DNA"/>
</dbReference>
<sequence>MREKPETPIFGPEAKVLDPTHPPQVKQWRRIVKAVSWRAVGTVDTFVLSFLLITYLGPLFGREPQGNQAHVAGLIAITEVATKLVLYFLHEWIWDRFRWGVASKKGRRRETIRRSSVKTVTWRAIASADTVMLAWLYTGNIETALSIGGLEIFTKMTLYFVHERIWARLPFGIERHGTGSST</sequence>
<dbReference type="OrthoDB" id="197461at2"/>
<organism evidence="3 4">
    <name type="scientific">Aurantiacibacter spongiae</name>
    <dbReference type="NCBI Taxonomy" id="2488860"/>
    <lineage>
        <taxon>Bacteria</taxon>
        <taxon>Pseudomonadati</taxon>
        <taxon>Pseudomonadota</taxon>
        <taxon>Alphaproteobacteria</taxon>
        <taxon>Sphingomonadales</taxon>
        <taxon>Erythrobacteraceae</taxon>
        <taxon>Aurantiacibacter</taxon>
    </lineage>
</organism>
<accession>A0A3N5D792</accession>
<dbReference type="AlphaFoldDB" id="A0A3N5D792"/>
<feature type="transmembrane region" description="Helical" evidence="1">
    <location>
        <begin position="69"/>
        <end position="89"/>
    </location>
</feature>
<dbReference type="Pfam" id="PF09834">
    <property type="entry name" value="DUF2061"/>
    <property type="match status" value="2"/>
</dbReference>
<feature type="domain" description="DUF2061" evidence="2">
    <location>
        <begin position="117"/>
        <end position="167"/>
    </location>
</feature>